<dbReference type="SUPFAM" id="SSF57850">
    <property type="entry name" value="RING/U-box"/>
    <property type="match status" value="1"/>
</dbReference>
<dbReference type="GO" id="GO:0008094">
    <property type="term" value="F:ATP-dependent activity, acting on DNA"/>
    <property type="evidence" value="ECO:0000318"/>
    <property type="project" value="GO_Central"/>
</dbReference>
<keyword evidence="3" id="KW-0479">Metal-binding</keyword>
<dbReference type="CDD" id="cd18008">
    <property type="entry name" value="DEXDc_SHPRH-like"/>
    <property type="match status" value="1"/>
</dbReference>
<dbReference type="PANTHER" id="PTHR45626">
    <property type="entry name" value="TRANSCRIPTION TERMINATION FACTOR 2-RELATED"/>
    <property type="match status" value="1"/>
</dbReference>
<dbReference type="SMART" id="SM00184">
    <property type="entry name" value="RING"/>
    <property type="match status" value="1"/>
</dbReference>
<keyword evidence="20" id="KW-1185">Reference proteome</keyword>
<dbReference type="GO" id="GO:0006281">
    <property type="term" value="P:DNA repair"/>
    <property type="evidence" value="ECO:0000318"/>
    <property type="project" value="GO_Central"/>
</dbReference>
<feature type="domain" description="Helicase C-terminal" evidence="18">
    <location>
        <begin position="770"/>
        <end position="935"/>
    </location>
</feature>
<dbReference type="GO" id="GO:0006325">
    <property type="term" value="P:chromatin organization"/>
    <property type="evidence" value="ECO:0007669"/>
    <property type="project" value="UniProtKB-KW"/>
</dbReference>
<dbReference type="OMA" id="KVEPWSN"/>
<protein>
    <submittedName>
        <fullName evidence="19">Putative SNF2-related, N-terminal domain-containing protein</fullName>
    </submittedName>
</protein>
<dbReference type="Gene3D" id="3.30.40.10">
    <property type="entry name" value="Zinc/RING finger domain, C3HC4 (zinc finger)"/>
    <property type="match status" value="1"/>
</dbReference>
<dbReference type="Pfam" id="PF00176">
    <property type="entry name" value="SNF2-rel_dom"/>
    <property type="match status" value="1"/>
</dbReference>
<dbReference type="EMBL" id="CM007891">
    <property type="protein sequence ID" value="OTG35275.1"/>
    <property type="molecule type" value="Genomic_DNA"/>
</dbReference>
<dbReference type="SMART" id="SM00487">
    <property type="entry name" value="DEXDc"/>
    <property type="match status" value="1"/>
</dbReference>
<dbReference type="InterPro" id="IPR056450">
    <property type="entry name" value="UBA_RAD5A"/>
</dbReference>
<dbReference type="InterPro" id="IPR017907">
    <property type="entry name" value="Znf_RING_CS"/>
</dbReference>
<reference evidence="20" key="1">
    <citation type="journal article" date="2017" name="Nature">
        <title>The sunflower genome provides insights into oil metabolism, flowering and Asterid evolution.</title>
        <authorList>
            <person name="Badouin H."/>
            <person name="Gouzy J."/>
            <person name="Grassa C.J."/>
            <person name="Murat F."/>
            <person name="Staton S.E."/>
            <person name="Cottret L."/>
            <person name="Lelandais-Briere C."/>
            <person name="Owens G.L."/>
            <person name="Carrere S."/>
            <person name="Mayjonade B."/>
            <person name="Legrand L."/>
            <person name="Gill N."/>
            <person name="Kane N.C."/>
            <person name="Bowers J.E."/>
            <person name="Hubner S."/>
            <person name="Bellec A."/>
            <person name="Berard A."/>
            <person name="Berges H."/>
            <person name="Blanchet N."/>
            <person name="Boniface M.C."/>
            <person name="Brunel D."/>
            <person name="Catrice O."/>
            <person name="Chaidir N."/>
            <person name="Claudel C."/>
            <person name="Donnadieu C."/>
            <person name="Faraut T."/>
            <person name="Fievet G."/>
            <person name="Helmstetter N."/>
            <person name="King M."/>
            <person name="Knapp S.J."/>
            <person name="Lai Z."/>
            <person name="Le Paslier M.C."/>
            <person name="Lippi Y."/>
            <person name="Lorenzon L."/>
            <person name="Mandel J.R."/>
            <person name="Marage G."/>
            <person name="Marchand G."/>
            <person name="Marquand E."/>
            <person name="Bret-Mestries E."/>
            <person name="Morien E."/>
            <person name="Nambeesan S."/>
            <person name="Nguyen T."/>
            <person name="Pegot-Espagnet P."/>
            <person name="Pouilly N."/>
            <person name="Raftis F."/>
            <person name="Sallet E."/>
            <person name="Schiex T."/>
            <person name="Thomas J."/>
            <person name="Vandecasteele C."/>
            <person name="Vares D."/>
            <person name="Vear F."/>
            <person name="Vautrin S."/>
            <person name="Crespi M."/>
            <person name="Mangin B."/>
            <person name="Burke J.M."/>
            <person name="Salse J."/>
            <person name="Munos S."/>
            <person name="Vincourt P."/>
            <person name="Rieseberg L.H."/>
            <person name="Langlade N.B."/>
        </authorList>
    </citation>
    <scope>NUCLEOTIDE SEQUENCE [LARGE SCALE GENOMIC DNA]</scope>
    <source>
        <strain evidence="20">cv. SF193</strain>
    </source>
</reference>
<evidence type="ECO:0000256" key="8">
    <source>
        <dbReference type="ARBA" id="ARBA00022806"/>
    </source>
</evidence>
<dbReference type="Proteomes" id="UP000215914">
    <property type="component" value="Chromosome 2"/>
</dbReference>
<keyword evidence="5" id="KW-0227">DNA damage</keyword>
<name>A0A251VI53_HELAN</name>
<dbReference type="InterPro" id="IPR000330">
    <property type="entry name" value="SNF2_N"/>
</dbReference>
<dbReference type="InterPro" id="IPR038718">
    <property type="entry name" value="SNF2-like_sf"/>
</dbReference>
<evidence type="ECO:0000256" key="14">
    <source>
        <dbReference type="PROSITE-ProRule" id="PRU00175"/>
    </source>
</evidence>
<dbReference type="Gene3D" id="3.40.50.10810">
    <property type="entry name" value="Tandem AAA-ATPase domain"/>
    <property type="match status" value="1"/>
</dbReference>
<comment type="similarity">
    <text evidence="2">Belongs to the SNF2/RAD54 helicase family. RAD16 subfamily.</text>
</comment>
<dbReference type="InterPro" id="IPR050628">
    <property type="entry name" value="SNF2_RAD54_helicase_TF"/>
</dbReference>
<dbReference type="GO" id="GO:0008270">
    <property type="term" value="F:zinc ion binding"/>
    <property type="evidence" value="ECO:0007669"/>
    <property type="project" value="UniProtKB-KW"/>
</dbReference>
<keyword evidence="8" id="KW-0347">Helicase</keyword>
<keyword evidence="7" id="KW-0378">Hydrolase</keyword>
<proteinExistence type="inferred from homology"/>
<evidence type="ECO:0000256" key="15">
    <source>
        <dbReference type="SAM" id="MobiDB-lite"/>
    </source>
</evidence>
<dbReference type="GO" id="GO:0005524">
    <property type="term" value="F:ATP binding"/>
    <property type="evidence" value="ECO:0007669"/>
    <property type="project" value="UniProtKB-KW"/>
</dbReference>
<evidence type="ECO:0000256" key="6">
    <source>
        <dbReference type="ARBA" id="ARBA00022771"/>
    </source>
</evidence>
<keyword evidence="6 14" id="KW-0863">Zinc-finger</keyword>
<dbReference type="PANTHER" id="PTHR45626:SF45">
    <property type="entry name" value="DNA REPAIR PROTEIN RAD5A"/>
    <property type="match status" value="1"/>
</dbReference>
<dbReference type="GO" id="GO:0005634">
    <property type="term" value="C:nucleus"/>
    <property type="evidence" value="ECO:0000318"/>
    <property type="project" value="GO_Central"/>
</dbReference>
<keyword evidence="13" id="KW-0539">Nucleus</keyword>
<dbReference type="GO" id="GO:0016787">
    <property type="term" value="F:hydrolase activity"/>
    <property type="evidence" value="ECO:0007669"/>
    <property type="project" value="UniProtKB-KW"/>
</dbReference>
<evidence type="ECO:0000256" key="3">
    <source>
        <dbReference type="ARBA" id="ARBA00022723"/>
    </source>
</evidence>
<comment type="subcellular location">
    <subcellularLocation>
        <location evidence="1">Nucleus</location>
    </subcellularLocation>
</comment>
<dbReference type="Pfam" id="PF00271">
    <property type="entry name" value="Helicase_C"/>
    <property type="match status" value="1"/>
</dbReference>
<feature type="region of interest" description="Disordered" evidence="15">
    <location>
        <begin position="52"/>
        <end position="95"/>
    </location>
</feature>
<evidence type="ECO:0000256" key="7">
    <source>
        <dbReference type="ARBA" id="ARBA00022801"/>
    </source>
</evidence>
<dbReference type="SUPFAM" id="SSF52540">
    <property type="entry name" value="P-loop containing nucleoside triphosphate hydrolases"/>
    <property type="match status" value="2"/>
</dbReference>
<evidence type="ECO:0000259" key="18">
    <source>
        <dbReference type="PROSITE" id="PS51194"/>
    </source>
</evidence>
<evidence type="ECO:0000256" key="5">
    <source>
        <dbReference type="ARBA" id="ARBA00022763"/>
    </source>
</evidence>
<sequence>MGNKINDELIATVQSIVGPDYSKMDVVRALHMANNDATAAINIIFDTPSFKRSEPPRVSSRNTTAANTQDAVVRSKPNSSGNRVVEDEPSTSRAVESGVRTANDVVSGLSDSSKWWFVGCSEVAGLSTCKGSKIKVGEHVKFTFPTERSLTGPSPGKFGGGGRGRQPAACSEIVRFSTVASGEAEFTPSDLYTRKRPLDVKDGSSVSARLIHSSKVKDSSLNGSTVENEEIISDNDLDNIVGVANGSELEEMEPPSALSCDLRPYQKQALHWMVHLEKGPCIDDAATTLHPCWDAYHLADKRKFIVYVNAFSGEATVEFPSTLQMARGGILADAMGLGKTIMTISLLLAHTERGGSLDSENNEVGNSSDQSSSSPKKLTKFSGFDKLKKQKQLLIGGGNLIICPMTLIGQWKSEIETHAEPGSLSIYVHYGQSRPKDAKILAQSDVVLTTYGVVASEYSSENAEERGGLYSVRWFRVVLDEAHTIKSSKSQISMAAATLVADRRWCLTGTPIQNNLEDLFSLLRFLRIEPWGSWSWWNKLIQKPFEDGDERGLSLVQNILRPIMLRRTKFSTDKEGRPILVLPPAEMKVMYCEQTEAEKDFYDALFKRSKVKFDQFVEQGRVLHNYASILELLLRLRQCCDHPFLVMSRGDTQEYSDLGKLAKRFLKGGKEAIEEGKEMPSKAYIQEVVKELQKGEEGECPICLEAFEDAVLTPCAHRLCRECLLSSWRNSNSGLCPVCRKTVSKQELITAPTDSRFRVDIEKNWVESTKVSALLHELESFRSSGSKSIVFSQWTAFLDLLQIPFARNNISFVRLDGTLNQQQREKVIKQFSEENDIMVLLMSLKAGGVGINLTAASNAFVMDPWWNPAVEEQAVMRIHRIGQTKSVSIKRFIVKGTVEERMEAVQARKQRMISGALTDQEVRTARIEELKMLFT</sequence>
<evidence type="ECO:0000256" key="13">
    <source>
        <dbReference type="ARBA" id="ARBA00023242"/>
    </source>
</evidence>
<dbReference type="PROSITE" id="PS50089">
    <property type="entry name" value="ZF_RING_2"/>
    <property type="match status" value="1"/>
</dbReference>
<accession>A0A251VI53</accession>
<feature type="domain" description="Helicase ATP-binding" evidence="17">
    <location>
        <begin position="320"/>
        <end position="529"/>
    </location>
</feature>
<organism evidence="19 20">
    <name type="scientific">Helianthus annuus</name>
    <name type="common">Common sunflower</name>
    <dbReference type="NCBI Taxonomy" id="4232"/>
    <lineage>
        <taxon>Eukaryota</taxon>
        <taxon>Viridiplantae</taxon>
        <taxon>Streptophyta</taxon>
        <taxon>Embryophyta</taxon>
        <taxon>Tracheophyta</taxon>
        <taxon>Spermatophyta</taxon>
        <taxon>Magnoliopsida</taxon>
        <taxon>eudicotyledons</taxon>
        <taxon>Gunneridae</taxon>
        <taxon>Pentapetalae</taxon>
        <taxon>asterids</taxon>
        <taxon>campanulids</taxon>
        <taxon>Asterales</taxon>
        <taxon>Asteraceae</taxon>
        <taxon>Asteroideae</taxon>
        <taxon>Heliantheae alliance</taxon>
        <taxon>Heliantheae</taxon>
        <taxon>Helianthus</taxon>
    </lineage>
</organism>
<keyword evidence="4" id="KW-0547">Nucleotide-binding</keyword>
<feature type="region of interest" description="Disordered" evidence="15">
    <location>
        <begin position="357"/>
        <end position="377"/>
    </location>
</feature>
<gene>
    <name evidence="19" type="ORF">HannXRQ_Chr02g0055041</name>
</gene>
<dbReference type="InterPro" id="IPR001841">
    <property type="entry name" value="Znf_RING"/>
</dbReference>
<dbReference type="STRING" id="4232.A0A251VI53"/>
<dbReference type="Gene3D" id="3.40.50.300">
    <property type="entry name" value="P-loop containing nucleotide triphosphate hydrolases"/>
    <property type="match status" value="1"/>
</dbReference>
<evidence type="ECO:0000256" key="12">
    <source>
        <dbReference type="ARBA" id="ARBA00023204"/>
    </source>
</evidence>
<dbReference type="AlphaFoldDB" id="A0A251VI53"/>
<evidence type="ECO:0000256" key="11">
    <source>
        <dbReference type="ARBA" id="ARBA00022853"/>
    </source>
</evidence>
<dbReference type="InterPro" id="IPR049730">
    <property type="entry name" value="SNF2/RAD54-like_C"/>
</dbReference>
<dbReference type="CDD" id="cd18793">
    <property type="entry name" value="SF2_C_SNF"/>
    <property type="match status" value="1"/>
</dbReference>
<keyword evidence="9" id="KW-0862">Zinc</keyword>
<keyword evidence="11" id="KW-0156">Chromatin regulator</keyword>
<dbReference type="FunFam" id="3.40.50.10810:FF:000089">
    <property type="entry name" value="DNA repair protein RAD5B"/>
    <property type="match status" value="1"/>
</dbReference>
<evidence type="ECO:0000256" key="2">
    <source>
        <dbReference type="ARBA" id="ARBA00008438"/>
    </source>
</evidence>
<dbReference type="PROSITE" id="PS00518">
    <property type="entry name" value="ZF_RING_1"/>
    <property type="match status" value="1"/>
</dbReference>
<evidence type="ECO:0000259" key="17">
    <source>
        <dbReference type="PROSITE" id="PS51192"/>
    </source>
</evidence>
<evidence type="ECO:0000256" key="9">
    <source>
        <dbReference type="ARBA" id="ARBA00022833"/>
    </source>
</evidence>
<feature type="compositionally biased region" description="Polar residues" evidence="15">
    <location>
        <begin position="59"/>
        <end position="82"/>
    </location>
</feature>
<evidence type="ECO:0000256" key="4">
    <source>
        <dbReference type="ARBA" id="ARBA00022741"/>
    </source>
</evidence>
<evidence type="ECO:0000256" key="1">
    <source>
        <dbReference type="ARBA" id="ARBA00004123"/>
    </source>
</evidence>
<dbReference type="InterPro" id="IPR014001">
    <property type="entry name" value="Helicase_ATP-bd"/>
</dbReference>
<feature type="domain" description="RING-type" evidence="16">
    <location>
        <begin position="700"/>
        <end position="740"/>
    </location>
</feature>
<keyword evidence="10" id="KW-0067">ATP-binding</keyword>
<evidence type="ECO:0000313" key="20">
    <source>
        <dbReference type="Proteomes" id="UP000215914"/>
    </source>
</evidence>
<dbReference type="InterPro" id="IPR013083">
    <property type="entry name" value="Znf_RING/FYVE/PHD"/>
</dbReference>
<dbReference type="FunCoup" id="A0A251VI53">
    <property type="interactions" value="1377"/>
</dbReference>
<dbReference type="Pfam" id="PF24559">
    <property type="entry name" value="UBA_RAD5A"/>
    <property type="match status" value="1"/>
</dbReference>
<dbReference type="PROSITE" id="PS51194">
    <property type="entry name" value="HELICASE_CTER"/>
    <property type="match status" value="1"/>
</dbReference>
<dbReference type="InParanoid" id="A0A251VI53"/>
<dbReference type="PROSITE" id="PS51192">
    <property type="entry name" value="HELICASE_ATP_BIND_1"/>
    <property type="match status" value="1"/>
</dbReference>
<dbReference type="InterPro" id="IPR027417">
    <property type="entry name" value="P-loop_NTPase"/>
</dbReference>
<dbReference type="SMART" id="SM00490">
    <property type="entry name" value="HELICc"/>
    <property type="match status" value="1"/>
</dbReference>
<evidence type="ECO:0000259" key="16">
    <source>
        <dbReference type="PROSITE" id="PS50089"/>
    </source>
</evidence>
<dbReference type="InterPro" id="IPR001650">
    <property type="entry name" value="Helicase_C-like"/>
</dbReference>
<keyword evidence="12" id="KW-0234">DNA repair</keyword>
<dbReference type="GO" id="GO:0004386">
    <property type="term" value="F:helicase activity"/>
    <property type="evidence" value="ECO:0007669"/>
    <property type="project" value="UniProtKB-KW"/>
</dbReference>
<dbReference type="Pfam" id="PF13920">
    <property type="entry name" value="zf-C3HC4_3"/>
    <property type="match status" value="1"/>
</dbReference>
<evidence type="ECO:0000256" key="10">
    <source>
        <dbReference type="ARBA" id="ARBA00022840"/>
    </source>
</evidence>
<evidence type="ECO:0000313" key="19">
    <source>
        <dbReference type="EMBL" id="OTG35275.1"/>
    </source>
</evidence>